<feature type="transmembrane region" description="Helical" evidence="1">
    <location>
        <begin position="20"/>
        <end position="46"/>
    </location>
</feature>
<dbReference type="InterPro" id="IPR018476">
    <property type="entry name" value="GlyceroP-diester-Pdiesterase_M"/>
</dbReference>
<dbReference type="AlphaFoldDB" id="A0A1D3TNC5"/>
<feature type="transmembrane region" description="Helical" evidence="1">
    <location>
        <begin position="168"/>
        <end position="194"/>
    </location>
</feature>
<feature type="transmembrane region" description="Helical" evidence="1">
    <location>
        <begin position="66"/>
        <end position="94"/>
    </location>
</feature>
<evidence type="ECO:0000313" key="3">
    <source>
        <dbReference type="EMBL" id="SCP94798.1"/>
    </source>
</evidence>
<accession>A0A1D3TNC5</accession>
<dbReference type="InterPro" id="IPR030395">
    <property type="entry name" value="GP_PDE_dom"/>
</dbReference>
<dbReference type="Proteomes" id="UP000199315">
    <property type="component" value="Unassembled WGS sequence"/>
</dbReference>
<feature type="transmembrane region" description="Helical" evidence="1">
    <location>
        <begin position="270"/>
        <end position="292"/>
    </location>
</feature>
<dbReference type="Gene3D" id="3.20.20.190">
    <property type="entry name" value="Phosphatidylinositol (PI) phosphodiesterase"/>
    <property type="match status" value="1"/>
</dbReference>
<keyword evidence="1" id="KW-0472">Membrane</keyword>
<dbReference type="Pfam" id="PF03009">
    <property type="entry name" value="GDPD"/>
    <property type="match status" value="1"/>
</dbReference>
<evidence type="ECO:0000313" key="4">
    <source>
        <dbReference type="Proteomes" id="UP000199315"/>
    </source>
</evidence>
<evidence type="ECO:0000256" key="1">
    <source>
        <dbReference type="SAM" id="Phobius"/>
    </source>
</evidence>
<evidence type="ECO:0000259" key="2">
    <source>
        <dbReference type="PROSITE" id="PS51704"/>
    </source>
</evidence>
<dbReference type="Pfam" id="PF10110">
    <property type="entry name" value="GPDPase_memb"/>
    <property type="match status" value="1"/>
</dbReference>
<reference evidence="4" key="1">
    <citation type="submission" date="2016-09" db="EMBL/GenBank/DDBJ databases">
        <authorList>
            <person name="Varghese N."/>
            <person name="Submissions S."/>
        </authorList>
    </citation>
    <scope>NUCLEOTIDE SEQUENCE [LARGE SCALE GENOMIC DNA]</scope>
    <source>
        <strain evidence="4">GluBS11</strain>
    </source>
</reference>
<keyword evidence="4" id="KW-1185">Reference proteome</keyword>
<organism evidence="3 4">
    <name type="scientific">Anaerobium acetethylicum</name>
    <dbReference type="NCBI Taxonomy" id="1619234"/>
    <lineage>
        <taxon>Bacteria</taxon>
        <taxon>Bacillati</taxon>
        <taxon>Bacillota</taxon>
        <taxon>Clostridia</taxon>
        <taxon>Lachnospirales</taxon>
        <taxon>Lachnospiraceae</taxon>
        <taxon>Anaerobium</taxon>
    </lineage>
</organism>
<dbReference type="PROSITE" id="PS51704">
    <property type="entry name" value="GP_PDE"/>
    <property type="match status" value="1"/>
</dbReference>
<dbReference type="CDD" id="cd08579">
    <property type="entry name" value="GDPD_memb_like"/>
    <property type="match status" value="1"/>
</dbReference>
<dbReference type="OrthoDB" id="384721at2"/>
<feature type="domain" description="GP-PDE" evidence="2">
    <location>
        <begin position="354"/>
        <end position="585"/>
    </location>
</feature>
<dbReference type="STRING" id="1619234.SAMN05421730_100159"/>
<proteinExistence type="predicted"/>
<dbReference type="RefSeq" id="WP_091228497.1">
    <property type="nucleotide sequence ID" value="NZ_FMKA01000001.1"/>
</dbReference>
<feature type="transmembrane region" description="Helical" evidence="1">
    <location>
        <begin position="214"/>
        <end position="243"/>
    </location>
</feature>
<gene>
    <name evidence="3" type="ORF">SAMN05421730_100159</name>
</gene>
<feature type="transmembrane region" description="Helical" evidence="1">
    <location>
        <begin position="125"/>
        <end position="148"/>
    </location>
</feature>
<dbReference type="EMBL" id="FMKA01000001">
    <property type="protein sequence ID" value="SCP94798.1"/>
    <property type="molecule type" value="Genomic_DNA"/>
</dbReference>
<dbReference type="GO" id="GO:0006629">
    <property type="term" value="P:lipid metabolic process"/>
    <property type="evidence" value="ECO:0007669"/>
    <property type="project" value="InterPro"/>
</dbReference>
<dbReference type="PANTHER" id="PTHR46211:SF8">
    <property type="entry name" value="PHOSPHODIESTERASE"/>
    <property type="match status" value="1"/>
</dbReference>
<dbReference type="PANTHER" id="PTHR46211">
    <property type="entry name" value="GLYCEROPHOSPHORYL DIESTER PHOSPHODIESTERASE"/>
    <property type="match status" value="1"/>
</dbReference>
<dbReference type="SUPFAM" id="SSF51695">
    <property type="entry name" value="PLC-like phosphodiesterases"/>
    <property type="match status" value="1"/>
</dbReference>
<feature type="transmembrane region" description="Helical" evidence="1">
    <location>
        <begin position="322"/>
        <end position="342"/>
    </location>
</feature>
<dbReference type="GO" id="GO:0008081">
    <property type="term" value="F:phosphoric diester hydrolase activity"/>
    <property type="evidence" value="ECO:0007669"/>
    <property type="project" value="InterPro"/>
</dbReference>
<keyword evidence="1" id="KW-0812">Transmembrane</keyword>
<dbReference type="InterPro" id="IPR017946">
    <property type="entry name" value="PLC-like_Pdiesterase_TIM-brl"/>
</dbReference>
<name>A0A1D3TNC5_9FIRM</name>
<sequence>MGRLFRETILSFKRASRSMLLFEVVFKVITGLCMIPGLVLLFNVLLKVTGYSYITKNNVLKIIRNPALILFFAAALLVAAFISLLEISILTLFFGHNYDPEKSRLRGLVFLGFTEMRRLLAPKNVIMVLYVICIIPIINFSPIVRYIFGNREIPNFVFYHVIRINGFMPVVAVFAAILGVLGIQMIFVFCYFFLEHKSIRESFRCSRKLVRGRVLRTVGSILACNLFFMVVYLAFYLVVIFLVDTGTNYFYEKRVAYAVFLTAFNMTNKVLIVILGIFESMAVTGVVVQLYLHYSGKGRKPCPDICLKKEFGRDVLTRSGRVTVAVLALVFLLTGTGIFFIINQDYSLLESKKTSITAHRGYSSKAPENTMAAIEKAVDALADYAEIDVRQTKDGILVVFHDASLKRITGLKKNVSDLDYAKILLLDIGSWFSGDFSGERIPTLEEVIRYSKGKIKLNIELKNSAGDKNLEEAVVKLIEKHHFEDDCVVSSFSYKSLKKIKELNPEIKTGYILSDVYGNFYDLKKVDFFSMKYVYVTERIVTELHKRGKKIHVWTVNGSTMIERLAMIGVDNIITDYPVRARNIIYESDFPEYTTNFLKMVFSY</sequence>
<keyword evidence="1" id="KW-1133">Transmembrane helix</keyword>
<protein>
    <submittedName>
        <fullName evidence="3">Glycerophosphoryl diester phosphodiesterase</fullName>
    </submittedName>
</protein>